<organism evidence="1 2">
    <name type="scientific">Candidatus Accumulibacter meliphilus</name>
    <dbReference type="NCBI Taxonomy" id="2211374"/>
    <lineage>
        <taxon>Bacteria</taxon>
        <taxon>Pseudomonadati</taxon>
        <taxon>Pseudomonadota</taxon>
        <taxon>Betaproteobacteria</taxon>
        <taxon>Candidatus Accumulibacter</taxon>
    </lineage>
</organism>
<name>A0A369XWE9_9PROT</name>
<accession>A0A369XWE9</accession>
<protein>
    <submittedName>
        <fullName evidence="1">Uncharacterized protein</fullName>
    </submittedName>
</protein>
<reference evidence="1 2" key="1">
    <citation type="submission" date="2018-05" db="EMBL/GenBank/DDBJ databases">
        <title>Integrated omic analyses show evidence that a Ca. Accumulibacter phosphatis strain performs denitrification under micro-aerobic conditions.</title>
        <authorList>
            <person name="Camejo P.Y."/>
            <person name="Katherine M.D."/>
            <person name="Daniel N.R."/>
        </authorList>
    </citation>
    <scope>NUCLEOTIDE SEQUENCE [LARGE SCALE GENOMIC DNA]</scope>
    <source>
        <strain evidence="1">UW-LDO-IC</strain>
    </source>
</reference>
<sequence length="75" mass="8452">MSRLTCTLGRLVPVAPATEDELRAMRAAAWHKQGVIAVSLESVTDRWERTLLEAIGSRLYGRRQKASDRRGENSR</sequence>
<dbReference type="AlphaFoldDB" id="A0A369XWE9"/>
<evidence type="ECO:0000313" key="2">
    <source>
        <dbReference type="Proteomes" id="UP000253831"/>
    </source>
</evidence>
<comment type="caution">
    <text evidence="1">The sequence shown here is derived from an EMBL/GenBank/DDBJ whole genome shotgun (WGS) entry which is preliminary data.</text>
</comment>
<dbReference type="EMBL" id="QPGA01000001">
    <property type="protein sequence ID" value="RDE52507.1"/>
    <property type="molecule type" value="Genomic_DNA"/>
</dbReference>
<proteinExistence type="predicted"/>
<evidence type="ECO:0000313" key="1">
    <source>
        <dbReference type="EMBL" id="RDE52507.1"/>
    </source>
</evidence>
<gene>
    <name evidence="1" type="ORF">DVS81_01795</name>
</gene>
<dbReference type="Proteomes" id="UP000253831">
    <property type="component" value="Unassembled WGS sequence"/>
</dbReference>